<sequence length="509" mass="57812">MTIVIALACAVAGLLLGYLIAKSSIERSYRKAQKDAESIIKKAEQEVAELRRKAIVEAREEAHRLREEMESELRKKEQEIRAIEERLLKREEMLSRREEIVEKKETHLESLRSQLEAAKKRIEQREKELDEKFTELAGMTVEEARKIVLEEARNRYEHDLALMFKQIKERYEEEAEKEAKRIIATAVQRYAPEYIGEITVSTVSLPNDEMKGRIIGREGRNIRAFEKITGVDLVIDDTPEVVVLSSFNPIRREIARITLEKLVADGRIHPARIEEMYEKAKQEVEKSIKESGQEAALKVGVTGIHPELIKLLGKLKYRTSYGQNVLAHSIEVAQLAALMAEELGLDAEKAKRGGLLHDIGKALDHEVEGSHTEIGAEIVKRYGEPDYVVNAIMSHHGEAEPSYPESVLVAAADALSAARPGARREDLENYIRRLVKMEKIAMSFKNVEKAYAIQAGREVRVIVEPDKVDDAEADKMAYEIAKKIEEEMEYPGVLKVVVIREKRSVAYAK</sequence>
<dbReference type="FunFam" id="1.10.3210.10:FF:000022">
    <property type="entry name" value="Ribonuclease Y"/>
    <property type="match status" value="1"/>
</dbReference>
<name>A0A0X1KQD1_9THEM</name>
<dbReference type="CDD" id="cd22431">
    <property type="entry name" value="KH-I_RNaseY"/>
    <property type="match status" value="1"/>
</dbReference>
<dbReference type="Pfam" id="PF01966">
    <property type="entry name" value="HD"/>
    <property type="match status" value="1"/>
</dbReference>
<dbReference type="GO" id="GO:0016787">
    <property type="term" value="F:hydrolase activity"/>
    <property type="evidence" value="ECO:0007669"/>
    <property type="project" value="UniProtKB-KW"/>
</dbReference>
<dbReference type="CDD" id="cd00077">
    <property type="entry name" value="HDc"/>
    <property type="match status" value="1"/>
</dbReference>
<evidence type="ECO:0000256" key="1">
    <source>
        <dbReference type="ARBA" id="ARBA00022475"/>
    </source>
</evidence>
<keyword evidence="9" id="KW-0175">Coiled coil</keyword>
<dbReference type="InterPro" id="IPR004087">
    <property type="entry name" value="KH_dom"/>
</dbReference>
<feature type="coiled-coil region" evidence="9">
    <location>
        <begin position="26"/>
        <end position="135"/>
    </location>
</feature>
<reference evidence="11 12" key="1">
    <citation type="submission" date="2014-01" db="EMBL/GenBank/DDBJ databases">
        <title>Genome sequencing of Thermotog hypogea.</title>
        <authorList>
            <person name="Zhang X."/>
            <person name="Alvare G."/>
            <person name="Fristensky B."/>
            <person name="Chen L."/>
            <person name="Suen T."/>
            <person name="Chen Q."/>
            <person name="Ma K."/>
        </authorList>
    </citation>
    <scope>NUCLEOTIDE SEQUENCE [LARGE SCALE GENOMIC DNA]</scope>
    <source>
        <strain evidence="11 12">DSM 11164</strain>
    </source>
</reference>
<dbReference type="PANTHER" id="PTHR12826:SF15">
    <property type="entry name" value="RIBONUCLEASE Y"/>
    <property type="match status" value="1"/>
</dbReference>
<dbReference type="Gene3D" id="3.30.1370.10">
    <property type="entry name" value="K Homology domain, type 1"/>
    <property type="match status" value="1"/>
</dbReference>
<dbReference type="PATRIC" id="fig|1123384.7.peg.786"/>
<evidence type="ECO:0000259" key="10">
    <source>
        <dbReference type="PROSITE" id="PS51831"/>
    </source>
</evidence>
<dbReference type="InterPro" id="IPR006674">
    <property type="entry name" value="HD_domain"/>
</dbReference>
<dbReference type="SMART" id="SM00471">
    <property type="entry name" value="HDc"/>
    <property type="match status" value="1"/>
</dbReference>
<dbReference type="SUPFAM" id="SSF54791">
    <property type="entry name" value="Eukaryotic type KH-domain (KH-domain type I)"/>
    <property type="match status" value="1"/>
</dbReference>
<keyword evidence="3 7" id="KW-0255">Endonuclease</keyword>
<evidence type="ECO:0000256" key="6">
    <source>
        <dbReference type="ARBA" id="ARBA00023136"/>
    </source>
</evidence>
<comment type="function">
    <text evidence="7">Endoribonuclease that initiates mRNA decay.</text>
</comment>
<accession>A0A0X1KQD1</accession>
<evidence type="ECO:0000256" key="7">
    <source>
        <dbReference type="HAMAP-Rule" id="MF_00335"/>
    </source>
</evidence>
<dbReference type="InterPro" id="IPR036612">
    <property type="entry name" value="KH_dom_type_1_sf"/>
</dbReference>
<dbReference type="InterPro" id="IPR017705">
    <property type="entry name" value="Ribonuclease_Y"/>
</dbReference>
<dbReference type="SUPFAM" id="SSF109604">
    <property type="entry name" value="HD-domain/PDEase-like"/>
    <property type="match status" value="1"/>
</dbReference>
<dbReference type="PaxDb" id="1123384-AJ81_04015"/>
<dbReference type="EMBL" id="CP007141">
    <property type="protein sequence ID" value="AJC73506.1"/>
    <property type="molecule type" value="Genomic_DNA"/>
</dbReference>
<dbReference type="Gene3D" id="1.10.3210.10">
    <property type="entry name" value="Hypothetical protein af1432"/>
    <property type="match status" value="1"/>
</dbReference>
<evidence type="ECO:0000313" key="11">
    <source>
        <dbReference type="EMBL" id="AJC73506.1"/>
    </source>
</evidence>
<dbReference type="Pfam" id="PF12072">
    <property type="entry name" value="RNase_Y_N"/>
    <property type="match status" value="1"/>
</dbReference>
<dbReference type="NCBIfam" id="TIGR00277">
    <property type="entry name" value="HDIG"/>
    <property type="match status" value="1"/>
</dbReference>
<dbReference type="Pfam" id="PF00013">
    <property type="entry name" value="KH_1"/>
    <property type="match status" value="1"/>
</dbReference>
<dbReference type="InterPro" id="IPR006675">
    <property type="entry name" value="HDIG_dom"/>
</dbReference>
<dbReference type="AlphaFoldDB" id="A0A0X1KQD1"/>
<feature type="domain" description="HD" evidence="10">
    <location>
        <begin position="325"/>
        <end position="418"/>
    </location>
</feature>
<evidence type="ECO:0000256" key="2">
    <source>
        <dbReference type="ARBA" id="ARBA00022722"/>
    </source>
</evidence>
<keyword evidence="12" id="KW-1185">Reference proteome</keyword>
<dbReference type="GO" id="GO:0004521">
    <property type="term" value="F:RNA endonuclease activity"/>
    <property type="evidence" value="ECO:0007669"/>
    <property type="project" value="UniProtKB-UniRule"/>
</dbReference>
<dbReference type="SMART" id="SM00322">
    <property type="entry name" value="KH"/>
    <property type="match status" value="1"/>
</dbReference>
<dbReference type="PROSITE" id="PS50084">
    <property type="entry name" value="KH_TYPE_1"/>
    <property type="match status" value="1"/>
</dbReference>
<dbReference type="GO" id="GO:0003723">
    <property type="term" value="F:RNA binding"/>
    <property type="evidence" value="ECO:0007669"/>
    <property type="project" value="UniProtKB-UniRule"/>
</dbReference>
<evidence type="ECO:0000256" key="5">
    <source>
        <dbReference type="ARBA" id="ARBA00022884"/>
    </source>
</evidence>
<evidence type="ECO:0000256" key="3">
    <source>
        <dbReference type="ARBA" id="ARBA00022759"/>
    </source>
</evidence>
<proteinExistence type="inferred from homology"/>
<gene>
    <name evidence="7" type="primary">rny</name>
    <name evidence="11" type="ORF">AJ81_04015</name>
</gene>
<keyword evidence="1" id="KW-1003">Cell membrane</keyword>
<dbReference type="STRING" id="1123384.AJ81_04015"/>
<evidence type="ECO:0000313" key="12">
    <source>
        <dbReference type="Proteomes" id="UP000077469"/>
    </source>
</evidence>
<keyword evidence="4 7" id="KW-0378">Hydrolase</keyword>
<dbReference type="PROSITE" id="PS51831">
    <property type="entry name" value="HD"/>
    <property type="match status" value="1"/>
</dbReference>
<organism evidence="11 12">
    <name type="scientific">Pseudothermotoga hypogea DSM 11164 = NBRC 106472</name>
    <dbReference type="NCBI Taxonomy" id="1123384"/>
    <lineage>
        <taxon>Bacteria</taxon>
        <taxon>Thermotogati</taxon>
        <taxon>Thermotogota</taxon>
        <taxon>Thermotogae</taxon>
        <taxon>Thermotogales</taxon>
        <taxon>Thermotogaceae</taxon>
        <taxon>Pseudothermotoga</taxon>
    </lineage>
</organism>
<dbReference type="NCBIfam" id="TIGR03319">
    <property type="entry name" value="RNase_Y"/>
    <property type="match status" value="1"/>
</dbReference>
<dbReference type="Proteomes" id="UP000077469">
    <property type="component" value="Chromosome"/>
</dbReference>
<dbReference type="GO" id="GO:0005886">
    <property type="term" value="C:plasma membrane"/>
    <property type="evidence" value="ECO:0007669"/>
    <property type="project" value="UniProtKB-UniRule"/>
</dbReference>
<keyword evidence="6" id="KW-0472">Membrane</keyword>
<evidence type="ECO:0000256" key="8">
    <source>
        <dbReference type="NCBIfam" id="TIGR03319"/>
    </source>
</evidence>
<dbReference type="OrthoDB" id="9803205at2"/>
<dbReference type="GO" id="GO:0006402">
    <property type="term" value="P:mRNA catabolic process"/>
    <property type="evidence" value="ECO:0007669"/>
    <property type="project" value="UniProtKB-UniRule"/>
</dbReference>
<protein>
    <recommendedName>
        <fullName evidence="7 8">Ribonuclease Y</fullName>
        <shortName evidence="7">RNase Y</shortName>
        <ecNumber evidence="7 8">3.1.-.-</ecNumber>
    </recommendedName>
</protein>
<dbReference type="KEGG" id="phy:AJ81_04015"/>
<dbReference type="PANTHER" id="PTHR12826">
    <property type="entry name" value="RIBONUCLEASE Y"/>
    <property type="match status" value="1"/>
</dbReference>
<dbReference type="InterPro" id="IPR003607">
    <property type="entry name" value="HD/PDEase_dom"/>
</dbReference>
<comment type="similarity">
    <text evidence="7">Belongs to the RNase Y family.</text>
</comment>
<dbReference type="InterPro" id="IPR004088">
    <property type="entry name" value="KH_dom_type_1"/>
</dbReference>
<evidence type="ECO:0000256" key="4">
    <source>
        <dbReference type="ARBA" id="ARBA00022801"/>
    </source>
</evidence>
<keyword evidence="5 7" id="KW-0694">RNA-binding</keyword>
<dbReference type="InterPro" id="IPR022711">
    <property type="entry name" value="RNase_Y_N"/>
</dbReference>
<dbReference type="HAMAP" id="MF_00335">
    <property type="entry name" value="RNase_Y"/>
    <property type="match status" value="1"/>
</dbReference>
<keyword evidence="2 7" id="KW-0540">Nuclease</keyword>
<evidence type="ECO:0000256" key="9">
    <source>
        <dbReference type="SAM" id="Coils"/>
    </source>
</evidence>
<dbReference type="EC" id="3.1.-.-" evidence="7 8"/>